<dbReference type="AlphaFoldDB" id="A0A855MDV1"/>
<organism evidence="1">
    <name type="scientific">Pectobacterium versatile</name>
    <dbReference type="NCBI Taxonomy" id="2488639"/>
    <lineage>
        <taxon>Bacteria</taxon>
        <taxon>Pseudomonadati</taxon>
        <taxon>Pseudomonadota</taxon>
        <taxon>Gammaproteobacteria</taxon>
        <taxon>Enterobacterales</taxon>
        <taxon>Pectobacteriaceae</taxon>
        <taxon>Pectobacterium</taxon>
    </lineage>
</organism>
<gene>
    <name evidence="1" type="ORF">F131LOC_03429</name>
</gene>
<evidence type="ECO:0000313" key="1">
    <source>
        <dbReference type="EMBL" id="POY48759.1"/>
    </source>
</evidence>
<dbReference type="RefSeq" id="WP_103942034.1">
    <property type="nucleotide sequence ID" value="NZ_BGPS01000035.1"/>
</dbReference>
<protein>
    <submittedName>
        <fullName evidence="1">Uncharacterized protein</fullName>
    </submittedName>
</protein>
<name>A0A855MDV1_9GAMM</name>
<accession>A0A855MDV1</accession>
<reference evidence="1" key="1">
    <citation type="submission" date="2017-12" db="EMBL/GenBank/DDBJ databases">
        <title>First report on the novel genomospecies/subspecies of Pectobacterium carotovorum in Russia.</title>
        <authorList>
            <person name="Shirshikov F.V."/>
            <person name="Miroshnikov K."/>
            <person name="Toshakov S.V."/>
            <person name="Kabanova A.P."/>
            <person name="Barannik A.P."/>
            <person name="Shneider M."/>
            <person name="Ignatov A.N."/>
            <person name="Miroshnikov K.A."/>
        </authorList>
    </citation>
    <scope>NUCLEOTIDE SEQUENCE [LARGE SCALE GENOMIC DNA]</scope>
    <source>
        <strain evidence="1">F131</strain>
    </source>
</reference>
<proteinExistence type="predicted"/>
<sequence length="125" mass="14364">MKKLKISEQVNQNMSYEYRLVFDDASAAQDVMSTIKHSETCIRAENGDVYLKDTSLNNRAEYDIRLIDEDDSSLWLQVNVKSVDLYVLMRETLSGKPFKCFEDGDAESEVELSEAFRLNTLLNPL</sequence>
<comment type="caution">
    <text evidence="1">The sequence shown here is derived from an EMBL/GenBank/DDBJ whole genome shotgun (WGS) entry which is preliminary data.</text>
</comment>
<dbReference type="EMBL" id="PDVW01000024">
    <property type="protein sequence ID" value="POY48759.1"/>
    <property type="molecule type" value="Genomic_DNA"/>
</dbReference>